<evidence type="ECO:0000256" key="5">
    <source>
        <dbReference type="ARBA" id="ARBA00022679"/>
    </source>
</evidence>
<feature type="compositionally biased region" description="Low complexity" evidence="15">
    <location>
        <begin position="204"/>
        <end position="213"/>
    </location>
</feature>
<evidence type="ECO:0000256" key="8">
    <source>
        <dbReference type="ARBA" id="ARBA00022771"/>
    </source>
</evidence>
<evidence type="ECO:0000259" key="17">
    <source>
        <dbReference type="PROSITE" id="PS50089"/>
    </source>
</evidence>
<keyword evidence="12 16" id="KW-0472">Membrane</keyword>
<dbReference type="AlphaFoldDB" id="A0A0D3AD27"/>
<keyword evidence="9" id="KW-0833">Ubl conjugation pathway</keyword>
<comment type="similarity">
    <text evidence="13">Belongs to the RING-type zinc finger family. ATL subfamily.</text>
</comment>
<dbReference type="InterPro" id="IPR013083">
    <property type="entry name" value="Znf_RING/FYVE/PHD"/>
</dbReference>
<keyword evidence="8 14" id="KW-0863">Zinc-finger</keyword>
<dbReference type="SUPFAM" id="SSF57850">
    <property type="entry name" value="RING/U-box"/>
    <property type="match status" value="1"/>
</dbReference>
<comment type="catalytic activity">
    <reaction evidence="1">
        <text>S-ubiquitinyl-[E2 ubiquitin-conjugating enzyme]-L-cysteine + [acceptor protein]-L-lysine = [E2 ubiquitin-conjugating enzyme]-L-cysteine + N(6)-ubiquitinyl-[acceptor protein]-L-lysine.</text>
        <dbReference type="EC" id="2.3.2.27"/>
    </reaction>
</comment>
<dbReference type="Gene3D" id="3.30.40.10">
    <property type="entry name" value="Zinc/RING finger domain, C3HC4 (zinc finger)"/>
    <property type="match status" value="1"/>
</dbReference>
<comment type="pathway">
    <text evidence="3">Protein modification; protein ubiquitination.</text>
</comment>
<feature type="transmembrane region" description="Helical" evidence="16">
    <location>
        <begin position="49"/>
        <end position="70"/>
    </location>
</feature>
<dbReference type="CDD" id="cd16461">
    <property type="entry name" value="RING-H2_EL5-like"/>
    <property type="match status" value="1"/>
</dbReference>
<dbReference type="GO" id="GO:0061630">
    <property type="term" value="F:ubiquitin protein ligase activity"/>
    <property type="evidence" value="ECO:0007669"/>
    <property type="project" value="UniProtKB-EC"/>
</dbReference>
<evidence type="ECO:0000256" key="13">
    <source>
        <dbReference type="ARBA" id="ARBA00024209"/>
    </source>
</evidence>
<evidence type="ECO:0000256" key="11">
    <source>
        <dbReference type="ARBA" id="ARBA00022989"/>
    </source>
</evidence>
<dbReference type="InterPro" id="IPR001841">
    <property type="entry name" value="Znf_RING"/>
</dbReference>
<feature type="region of interest" description="Disordered" evidence="15">
    <location>
        <begin position="194"/>
        <end position="229"/>
    </location>
</feature>
<evidence type="ECO:0000256" key="7">
    <source>
        <dbReference type="ARBA" id="ARBA00022723"/>
    </source>
</evidence>
<keyword evidence="7" id="KW-0479">Metal-binding</keyword>
<dbReference type="GO" id="GO:0008270">
    <property type="term" value="F:zinc ion binding"/>
    <property type="evidence" value="ECO:0007669"/>
    <property type="project" value="UniProtKB-KW"/>
</dbReference>
<reference evidence="18" key="2">
    <citation type="submission" date="2015-03" db="UniProtKB">
        <authorList>
            <consortium name="EnsemblPlants"/>
        </authorList>
    </citation>
    <scope>IDENTIFICATION</scope>
</reference>
<dbReference type="PANTHER" id="PTHR45768:SF72">
    <property type="entry name" value="RING-H2 FINGER PROTEIN ATL5"/>
    <property type="match status" value="1"/>
</dbReference>
<name>A0A0D3AD27_BRAOL</name>
<dbReference type="FunFam" id="3.30.40.10:FF:000475">
    <property type="entry name" value="RING-H2 finger protein ATL3"/>
    <property type="match status" value="1"/>
</dbReference>
<keyword evidence="5" id="KW-0808">Transferase</keyword>
<keyword evidence="6 16" id="KW-0812">Transmembrane</keyword>
<evidence type="ECO:0000313" key="18">
    <source>
        <dbReference type="EnsemblPlants" id="Bo1g123250.1"/>
    </source>
</evidence>
<dbReference type="HOGENOM" id="CLU_066543_0_0_1"/>
<evidence type="ECO:0000256" key="1">
    <source>
        <dbReference type="ARBA" id="ARBA00000900"/>
    </source>
</evidence>
<dbReference type="eggNOG" id="KOG0800">
    <property type="taxonomic scope" value="Eukaryota"/>
</dbReference>
<dbReference type="GO" id="GO:0016567">
    <property type="term" value="P:protein ubiquitination"/>
    <property type="evidence" value="ECO:0007669"/>
    <property type="project" value="UniProtKB-UniPathway"/>
</dbReference>
<organism evidence="18 19">
    <name type="scientific">Brassica oleracea var. oleracea</name>
    <dbReference type="NCBI Taxonomy" id="109376"/>
    <lineage>
        <taxon>Eukaryota</taxon>
        <taxon>Viridiplantae</taxon>
        <taxon>Streptophyta</taxon>
        <taxon>Embryophyta</taxon>
        <taxon>Tracheophyta</taxon>
        <taxon>Spermatophyta</taxon>
        <taxon>Magnoliopsida</taxon>
        <taxon>eudicotyledons</taxon>
        <taxon>Gunneridae</taxon>
        <taxon>Pentapetalae</taxon>
        <taxon>rosids</taxon>
        <taxon>malvids</taxon>
        <taxon>Brassicales</taxon>
        <taxon>Brassicaceae</taxon>
        <taxon>Brassiceae</taxon>
        <taxon>Brassica</taxon>
    </lineage>
</organism>
<accession>A0A0D3AD27</accession>
<sequence>MVKEKILMSHGTSLSHTIVSKNHFNGSLSLSLNLSFAIRIMHCNENDPLVTVFLSFIFLFFMCFTIYYLYVHWCLPRSRSHHIRSSNHRPTMVFFAPTDPSHTGLDPAVVKSLPVFTFSDVTHKDPIDCAVCLSEFEDGEPGRVLPGCKHSFHVECIDMWFHSHSTCPLCRSLVEPHATTVEEEQVTIMIAISPEQVSATEPVSSSGSGSGSSAMPLDDLRREPAETETPRRIFSEFEDHLTHDLPANHSFTSPMSRMLSFTRMVSRNRRSAPSSFAVAPSQSPSSSCQVVMNESDIERGGEEIKSDFRHVGVP</sequence>
<feature type="compositionally biased region" description="Basic and acidic residues" evidence="15">
    <location>
        <begin position="218"/>
        <end position="229"/>
    </location>
</feature>
<evidence type="ECO:0000256" key="15">
    <source>
        <dbReference type="SAM" id="MobiDB-lite"/>
    </source>
</evidence>
<reference evidence="18 19" key="1">
    <citation type="journal article" date="2014" name="Genome Biol.">
        <title>Transcriptome and methylome profiling reveals relics of genome dominance in the mesopolyploid Brassica oleracea.</title>
        <authorList>
            <person name="Parkin I.A."/>
            <person name="Koh C."/>
            <person name="Tang H."/>
            <person name="Robinson S.J."/>
            <person name="Kagale S."/>
            <person name="Clarke W.E."/>
            <person name="Town C.D."/>
            <person name="Nixon J."/>
            <person name="Krishnakumar V."/>
            <person name="Bidwell S.L."/>
            <person name="Denoeud F."/>
            <person name="Belcram H."/>
            <person name="Links M.G."/>
            <person name="Just J."/>
            <person name="Clarke C."/>
            <person name="Bender T."/>
            <person name="Huebert T."/>
            <person name="Mason A.S."/>
            <person name="Pires J.C."/>
            <person name="Barker G."/>
            <person name="Moore J."/>
            <person name="Walley P.G."/>
            <person name="Manoli S."/>
            <person name="Batley J."/>
            <person name="Edwards D."/>
            <person name="Nelson M.N."/>
            <person name="Wang X."/>
            <person name="Paterson A.H."/>
            <person name="King G."/>
            <person name="Bancroft I."/>
            <person name="Chalhoub B."/>
            <person name="Sharpe A.G."/>
        </authorList>
    </citation>
    <scope>NUCLEOTIDE SEQUENCE</scope>
    <source>
        <strain evidence="18 19">cv. TO1000</strain>
    </source>
</reference>
<evidence type="ECO:0000313" key="19">
    <source>
        <dbReference type="Proteomes" id="UP000032141"/>
    </source>
</evidence>
<evidence type="ECO:0000256" key="10">
    <source>
        <dbReference type="ARBA" id="ARBA00022833"/>
    </source>
</evidence>
<dbReference type="OMA" id="HCNENDP"/>
<evidence type="ECO:0000256" key="9">
    <source>
        <dbReference type="ARBA" id="ARBA00022786"/>
    </source>
</evidence>
<dbReference type="GO" id="GO:0016020">
    <property type="term" value="C:membrane"/>
    <property type="evidence" value="ECO:0007669"/>
    <property type="project" value="UniProtKB-SubCell"/>
</dbReference>
<evidence type="ECO:0000256" key="6">
    <source>
        <dbReference type="ARBA" id="ARBA00022692"/>
    </source>
</evidence>
<dbReference type="STRING" id="109376.A0A0D3AD27"/>
<dbReference type="EC" id="2.3.2.27" evidence="4"/>
<evidence type="ECO:0000256" key="16">
    <source>
        <dbReference type="SAM" id="Phobius"/>
    </source>
</evidence>
<evidence type="ECO:0000256" key="4">
    <source>
        <dbReference type="ARBA" id="ARBA00012483"/>
    </source>
</evidence>
<dbReference type="EnsemblPlants" id="Bo1g123250.1">
    <property type="protein sequence ID" value="Bo1g123250.1"/>
    <property type="gene ID" value="Bo1g123250"/>
</dbReference>
<keyword evidence="10" id="KW-0862">Zinc</keyword>
<dbReference type="PANTHER" id="PTHR45768">
    <property type="entry name" value="E3 UBIQUITIN-PROTEIN LIGASE RNF13-LIKE"/>
    <property type="match status" value="1"/>
</dbReference>
<proteinExistence type="inferred from homology"/>
<dbReference type="SMART" id="SM00184">
    <property type="entry name" value="RING"/>
    <property type="match status" value="1"/>
</dbReference>
<dbReference type="UniPathway" id="UPA00143"/>
<keyword evidence="11 16" id="KW-1133">Transmembrane helix</keyword>
<evidence type="ECO:0000256" key="3">
    <source>
        <dbReference type="ARBA" id="ARBA00004906"/>
    </source>
</evidence>
<feature type="domain" description="RING-type" evidence="17">
    <location>
        <begin position="129"/>
        <end position="171"/>
    </location>
</feature>
<dbReference type="Pfam" id="PF13639">
    <property type="entry name" value="zf-RING_2"/>
    <property type="match status" value="1"/>
</dbReference>
<dbReference type="Gramene" id="Bo1g123250.1">
    <property type="protein sequence ID" value="Bo1g123250.1"/>
    <property type="gene ID" value="Bo1g123250"/>
</dbReference>
<dbReference type="Proteomes" id="UP000032141">
    <property type="component" value="Chromosome C1"/>
</dbReference>
<evidence type="ECO:0000256" key="14">
    <source>
        <dbReference type="PROSITE-ProRule" id="PRU00175"/>
    </source>
</evidence>
<dbReference type="PROSITE" id="PS50089">
    <property type="entry name" value="ZF_RING_2"/>
    <property type="match status" value="1"/>
</dbReference>
<evidence type="ECO:0000256" key="2">
    <source>
        <dbReference type="ARBA" id="ARBA00004167"/>
    </source>
</evidence>
<comment type="subcellular location">
    <subcellularLocation>
        <location evidence="2">Membrane</location>
        <topology evidence="2">Single-pass membrane protein</topology>
    </subcellularLocation>
</comment>
<keyword evidence="19" id="KW-1185">Reference proteome</keyword>
<evidence type="ECO:0000256" key="12">
    <source>
        <dbReference type="ARBA" id="ARBA00023136"/>
    </source>
</evidence>
<protein>
    <recommendedName>
        <fullName evidence="4">RING-type E3 ubiquitin transferase</fullName>
        <ecNumber evidence="4">2.3.2.27</ecNumber>
    </recommendedName>
</protein>